<dbReference type="InterPro" id="IPR008930">
    <property type="entry name" value="Terpenoid_cyclase/PrenylTrfase"/>
</dbReference>
<protein>
    <recommendedName>
        <fullName evidence="3">Prenyltransferase/squalene oxidase-like repeat protein</fullName>
    </recommendedName>
</protein>
<gene>
    <name evidence="1" type="ORF">DFR64_2281</name>
</gene>
<keyword evidence="2" id="KW-1185">Reference proteome</keyword>
<proteinExistence type="predicted"/>
<dbReference type="Proteomes" id="UP000256388">
    <property type="component" value="Unassembled WGS sequence"/>
</dbReference>
<dbReference type="OrthoDB" id="370326at2"/>
<reference evidence="1 2" key="1">
    <citation type="submission" date="2018-08" db="EMBL/GenBank/DDBJ databases">
        <title>Genomic Encyclopedia of Type Strains, Phase IV (KMG-IV): sequencing the most valuable type-strain genomes for metagenomic binning, comparative biology and taxonomic classification.</title>
        <authorList>
            <person name="Goeker M."/>
        </authorList>
    </citation>
    <scope>NUCLEOTIDE SEQUENCE [LARGE SCALE GENOMIC DNA]</scope>
    <source>
        <strain evidence="1 2">DSM 23923</strain>
    </source>
</reference>
<sequence>MDINAPENQKTIAWLLESPTPSIRYLTLTGVLGKPENDPEVQTARLSISTENPVRNILERQAPEGYWQIAKHYYSPKYRASHWSMLLLSELGMDPRHAAMQKGMAFMQASFEDDQRLMKSEAPYWGCLWGNALRYHLYCGNPHEDFMQTMLDYVVQDLQQLSRCHYNNGLPCAWSVVRGLYGLALIPAEQRSAQMQTAIESGLEFLLEDYDLLAADYPHIEKVHPTWSKLSFPLFYQSDMLLVLRVAKEMNALQTPQAVRGLAWLETQRNKSGNWSGGSPYQKQTWPILARGDTVNRWITLQAMRVLA</sequence>
<dbReference type="EMBL" id="QUMS01000003">
    <property type="protein sequence ID" value="REG07077.1"/>
    <property type="molecule type" value="Genomic_DNA"/>
</dbReference>
<comment type="caution">
    <text evidence="1">The sequence shown here is derived from an EMBL/GenBank/DDBJ whole genome shotgun (WGS) entry which is preliminary data.</text>
</comment>
<evidence type="ECO:0000313" key="2">
    <source>
        <dbReference type="Proteomes" id="UP000256388"/>
    </source>
</evidence>
<organism evidence="1 2">
    <name type="scientific">Pelolinea submarina</name>
    <dbReference type="NCBI Taxonomy" id="913107"/>
    <lineage>
        <taxon>Bacteria</taxon>
        <taxon>Bacillati</taxon>
        <taxon>Chloroflexota</taxon>
        <taxon>Anaerolineae</taxon>
        <taxon>Anaerolineales</taxon>
        <taxon>Anaerolineaceae</taxon>
        <taxon>Pelolinea</taxon>
    </lineage>
</organism>
<dbReference type="AlphaFoldDB" id="A0A347ZVQ0"/>
<dbReference type="SUPFAM" id="SSF48239">
    <property type="entry name" value="Terpenoid cyclases/Protein prenyltransferases"/>
    <property type="match status" value="1"/>
</dbReference>
<evidence type="ECO:0008006" key="3">
    <source>
        <dbReference type="Google" id="ProtNLM"/>
    </source>
</evidence>
<dbReference type="RefSeq" id="WP_116225556.1">
    <property type="nucleotide sequence ID" value="NZ_AP018437.1"/>
</dbReference>
<name>A0A347ZVQ0_9CHLR</name>
<evidence type="ECO:0000313" key="1">
    <source>
        <dbReference type="EMBL" id="REG07077.1"/>
    </source>
</evidence>
<accession>A0A347ZVQ0</accession>